<feature type="non-terminal residue" evidence="3">
    <location>
        <position position="1"/>
    </location>
</feature>
<evidence type="ECO:0008006" key="5">
    <source>
        <dbReference type="Google" id="ProtNLM"/>
    </source>
</evidence>
<dbReference type="InterPro" id="IPR001810">
    <property type="entry name" value="F-box_dom"/>
</dbReference>
<evidence type="ECO:0000259" key="1">
    <source>
        <dbReference type="Pfam" id="PF00646"/>
    </source>
</evidence>
<evidence type="ECO:0000259" key="2">
    <source>
        <dbReference type="Pfam" id="PF07734"/>
    </source>
</evidence>
<proteinExistence type="predicted"/>
<dbReference type="Pfam" id="PF07734">
    <property type="entry name" value="FBA_1"/>
    <property type="match status" value="1"/>
</dbReference>
<dbReference type="KEGG" id="eus:EUTSA_v10022141mg"/>
<sequence length="321" mass="36632">ILSRVPAVSLARLRSTSKGWNALIKDGRFAKNHSVNGPSEVYLLSVDLRGIHENVVPTAKVTGRFSLNDPFSDSSEEVDIHDIFHCESLLLCTVWIQPRNSYSIYNFYALGYDNKSSCYKILRMDKKMSYGKKIQTEYEIYDLSSNSWRVGGVTTDWFALTQNREGAILLSFDYSEDRFQSLSLPSGDPRLYAHVALSVTRDPQQLCMLSRCGASAYETHFWMATRIESTGAMSWTNFLTLSGTDLVYQYRFTYGISFLFDQENKVVLSSNRPMVSEKIIHIVGEDKYIEVDHHGAQPTQRAPIPRLLSYVPRFVKIQQDI</sequence>
<dbReference type="PANTHER" id="PTHR31672:SF10">
    <property type="entry name" value="F-BOX DOMAIN-CONTAINING PROTEIN"/>
    <property type="match status" value="1"/>
</dbReference>
<evidence type="ECO:0000313" key="3">
    <source>
        <dbReference type="EMBL" id="ESQ47769.1"/>
    </source>
</evidence>
<feature type="domain" description="F-box associated beta-propeller type 1" evidence="2">
    <location>
        <begin position="39"/>
        <end position="317"/>
    </location>
</feature>
<protein>
    <recommendedName>
        <fullName evidence="5">F-box domain-containing protein</fullName>
    </recommendedName>
</protein>
<dbReference type="InterPro" id="IPR036047">
    <property type="entry name" value="F-box-like_dom_sf"/>
</dbReference>
<feature type="domain" description="F-box" evidence="1">
    <location>
        <begin position="1"/>
        <end position="29"/>
    </location>
</feature>
<dbReference type="SUPFAM" id="SSF81383">
    <property type="entry name" value="F-box domain"/>
    <property type="match status" value="1"/>
</dbReference>
<dbReference type="PANTHER" id="PTHR31672">
    <property type="entry name" value="BNACNNG10540D PROTEIN"/>
    <property type="match status" value="1"/>
</dbReference>
<dbReference type="AlphaFoldDB" id="V4LVA1"/>
<dbReference type="InterPro" id="IPR006527">
    <property type="entry name" value="F-box-assoc_dom_typ1"/>
</dbReference>
<dbReference type="OMA" id="CGASAYE"/>
<dbReference type="Gramene" id="ESQ47769">
    <property type="protein sequence ID" value="ESQ47769"/>
    <property type="gene ID" value="EUTSA_v10022141mg"/>
</dbReference>
<dbReference type="InterPro" id="IPR017451">
    <property type="entry name" value="F-box-assoc_interact_dom"/>
</dbReference>
<organism evidence="3 4">
    <name type="scientific">Eutrema salsugineum</name>
    <name type="common">Saltwater cress</name>
    <name type="synonym">Sisymbrium salsugineum</name>
    <dbReference type="NCBI Taxonomy" id="72664"/>
    <lineage>
        <taxon>Eukaryota</taxon>
        <taxon>Viridiplantae</taxon>
        <taxon>Streptophyta</taxon>
        <taxon>Embryophyta</taxon>
        <taxon>Tracheophyta</taxon>
        <taxon>Spermatophyta</taxon>
        <taxon>Magnoliopsida</taxon>
        <taxon>eudicotyledons</taxon>
        <taxon>Gunneridae</taxon>
        <taxon>Pentapetalae</taxon>
        <taxon>rosids</taxon>
        <taxon>malvids</taxon>
        <taxon>Brassicales</taxon>
        <taxon>Brassicaceae</taxon>
        <taxon>Eutremeae</taxon>
        <taxon>Eutrema</taxon>
    </lineage>
</organism>
<reference evidence="3 4" key="1">
    <citation type="journal article" date="2013" name="Front. Plant Sci.">
        <title>The Reference Genome of the Halophytic Plant Eutrema salsugineum.</title>
        <authorList>
            <person name="Yang R."/>
            <person name="Jarvis D.E."/>
            <person name="Chen H."/>
            <person name="Beilstein M.A."/>
            <person name="Grimwood J."/>
            <person name="Jenkins J."/>
            <person name="Shu S."/>
            <person name="Prochnik S."/>
            <person name="Xin M."/>
            <person name="Ma C."/>
            <person name="Schmutz J."/>
            <person name="Wing R.A."/>
            <person name="Mitchell-Olds T."/>
            <person name="Schumaker K.S."/>
            <person name="Wang X."/>
        </authorList>
    </citation>
    <scope>NUCLEOTIDE SEQUENCE [LARGE SCALE GENOMIC DNA]</scope>
</reference>
<name>V4LVA1_EUTSA</name>
<dbReference type="Pfam" id="PF00646">
    <property type="entry name" value="F-box"/>
    <property type="match status" value="1"/>
</dbReference>
<dbReference type="Proteomes" id="UP000030689">
    <property type="component" value="Unassembled WGS sequence"/>
</dbReference>
<gene>
    <name evidence="3" type="ORF">EUTSA_v10022141mg</name>
</gene>
<evidence type="ECO:0000313" key="4">
    <source>
        <dbReference type="Proteomes" id="UP000030689"/>
    </source>
</evidence>
<dbReference type="InterPro" id="IPR050796">
    <property type="entry name" value="SCF_F-box_component"/>
</dbReference>
<dbReference type="EMBL" id="KI517408">
    <property type="protein sequence ID" value="ESQ47769.1"/>
    <property type="molecule type" value="Genomic_DNA"/>
</dbReference>
<keyword evidence="4" id="KW-1185">Reference proteome</keyword>
<accession>V4LVA1</accession>
<dbReference type="NCBIfam" id="TIGR01640">
    <property type="entry name" value="F_box_assoc_1"/>
    <property type="match status" value="1"/>
</dbReference>